<dbReference type="EMBL" id="JOWA01000108">
    <property type="protein sequence ID" value="KEZ41698.1"/>
    <property type="molecule type" value="Genomic_DNA"/>
</dbReference>
<dbReference type="OMA" id="GNIQEYE"/>
<dbReference type="KEGG" id="sapo:SAPIO_CDS6870"/>
<dbReference type="VEuPathDB" id="FungiDB:SAPIO_CDS6870"/>
<keyword evidence="4" id="KW-1185">Reference proteome</keyword>
<sequence length="803" mass="86651">MVELSVGQVSGIIAAAVVFSQFVCPIVLTYLLAGLLRDTETATTWSLANQAIQSSLWPSLLRSDTSNPSHRVRRLIQVLASCLPAAALLAAITGIVTPLGLDDELVSVAGRTGTFEYVRDASPYSAGTSPRGIADFNRQCSGGGPPADGPVACPYTGDVVEQTVRNTSSVRWEFPYGLTSGIPDILREIFSSGTAGQATTVSNFFDIEWRQLSTAKSEYYDNGTEHAVGLYRQLDSFILQDEYKVLEGLVVDAKVGGIGFRNHTLPTGLARGGAWKEDLLFVEPEVSCVNTNITLDFEISTDFSDYEQIQNLVITDRGGFAGINTAYTAFDLAGAQSDAKLQARAYEAAFLNNAYTMMLYNITNPSDNRTGRAAFSYLDSEIGKTFPLNVTNRADYIALSLSYRFGRYLDPIRGLERYPNPYNITNGALGDINSVCAGPGDSALANISNVYVGCGLLQGAPVRVDGGPPSLFDNGSKWSSSLHACAATVRATIKTVSFAFNASSNVQGLGGLTVATIEPKVYASEDDYPLWGFEESGLEFNGVNPIWGLISPEYEARENVSSVRQPSFYIPGVSVGAAALGLPLSLNFANNLPGSDFASRVMNQVFKLDKDWPYDLRGSASMSIFARWQALSSNATEASKVIRLLWTDLAASAVVGTKGALGRLNSGQKDEVVPVYISPFEHRITYNLFYGIPAFILLLFMAVVGFITVVLSWSGKTSVARLRYRIQQLSPGRIYTTYLFPQESSLTMASMEWRERNGSRVVKLGSTGTTDVPLGPESHPFLTGDASCSKGNDIDSSKPSSPH</sequence>
<dbReference type="RefSeq" id="XP_016641497.1">
    <property type="nucleotide sequence ID" value="XM_016788860.1"/>
</dbReference>
<dbReference type="AlphaFoldDB" id="A0A084G2Y6"/>
<dbReference type="OrthoDB" id="3034003at2759"/>
<feature type="transmembrane region" description="Helical" evidence="2">
    <location>
        <begin position="688"/>
        <end position="713"/>
    </location>
</feature>
<keyword evidence="2" id="KW-1133">Transmembrane helix</keyword>
<feature type="transmembrane region" description="Helical" evidence="2">
    <location>
        <begin position="12"/>
        <end position="33"/>
    </location>
</feature>
<organism evidence="3 4">
    <name type="scientific">Pseudallescheria apiosperma</name>
    <name type="common">Scedosporium apiospermum</name>
    <dbReference type="NCBI Taxonomy" id="563466"/>
    <lineage>
        <taxon>Eukaryota</taxon>
        <taxon>Fungi</taxon>
        <taxon>Dikarya</taxon>
        <taxon>Ascomycota</taxon>
        <taxon>Pezizomycotina</taxon>
        <taxon>Sordariomycetes</taxon>
        <taxon>Hypocreomycetidae</taxon>
        <taxon>Microascales</taxon>
        <taxon>Microascaceae</taxon>
        <taxon>Scedosporium</taxon>
    </lineage>
</organism>
<dbReference type="HOGENOM" id="CLU_009663_0_0_1"/>
<keyword evidence="2" id="KW-0472">Membrane</keyword>
<gene>
    <name evidence="3" type="ORF">SAPIO_CDS6870</name>
</gene>
<evidence type="ECO:0000313" key="3">
    <source>
        <dbReference type="EMBL" id="KEZ41698.1"/>
    </source>
</evidence>
<reference evidence="3 4" key="1">
    <citation type="journal article" date="2014" name="Genome Announc.">
        <title>Draft genome sequence of the pathogenic fungus Scedosporium apiospermum.</title>
        <authorList>
            <person name="Vandeputte P."/>
            <person name="Ghamrawi S."/>
            <person name="Rechenmann M."/>
            <person name="Iltis A."/>
            <person name="Giraud S."/>
            <person name="Fleury M."/>
            <person name="Thornton C."/>
            <person name="Delhaes L."/>
            <person name="Meyer W."/>
            <person name="Papon N."/>
            <person name="Bouchara J.P."/>
        </authorList>
    </citation>
    <scope>NUCLEOTIDE SEQUENCE [LARGE SCALE GENOMIC DNA]</scope>
    <source>
        <strain evidence="3 4">IHEM 14462</strain>
    </source>
</reference>
<evidence type="ECO:0000256" key="1">
    <source>
        <dbReference type="SAM" id="MobiDB-lite"/>
    </source>
</evidence>
<evidence type="ECO:0000313" key="4">
    <source>
        <dbReference type="Proteomes" id="UP000028545"/>
    </source>
</evidence>
<feature type="transmembrane region" description="Helical" evidence="2">
    <location>
        <begin position="78"/>
        <end position="101"/>
    </location>
</feature>
<feature type="region of interest" description="Disordered" evidence="1">
    <location>
        <begin position="764"/>
        <end position="803"/>
    </location>
</feature>
<proteinExistence type="predicted"/>
<comment type="caution">
    <text evidence="3">The sequence shown here is derived from an EMBL/GenBank/DDBJ whole genome shotgun (WGS) entry which is preliminary data.</text>
</comment>
<accession>A0A084G2Y6</accession>
<keyword evidence="2" id="KW-0812">Transmembrane</keyword>
<evidence type="ECO:0000256" key="2">
    <source>
        <dbReference type="SAM" id="Phobius"/>
    </source>
</evidence>
<name>A0A084G2Y6_PSEDA</name>
<protein>
    <submittedName>
        <fullName evidence="3">Uncharacterized protein</fullName>
    </submittedName>
</protein>
<dbReference type="GeneID" id="27725942"/>
<dbReference type="Proteomes" id="UP000028545">
    <property type="component" value="Unassembled WGS sequence"/>
</dbReference>